<sequence>MTTRRTFMAVAAGAVTALSIPEAMATAKRLVLIHGRQQQGLDQVALRDRWVKSLSDALKKKNLTLASDLQIEFPYYGDELDRFVTLSKLPLVTDITSRGDGTTDDLLAFQSQFVDEMIKKAAVPDELVDEEFGNRTTERGPLNWEWVQAGLRALDRHTGLSGPILAEFTRDVYLYLKVDACRKAINGIVGASLNAEPTVVVAHSLGTVVAYDVLRAQNSATNVPLLITLGSPLGIMQIRNSFRPLEYPQGVQGWFNAYDERDYVALYALDESNFAITPAIENYGAVQNQPPSRHAIVDYLSNEKVAERIYGAL</sequence>
<proteinExistence type="predicted"/>
<protein>
    <submittedName>
        <fullName evidence="1">V8-like Glu-specific endopeptidase</fullName>
    </submittedName>
</protein>
<dbReference type="PATRIC" id="fig|1107882.3.peg.3801"/>
<dbReference type="AlphaFoldDB" id="H0HUN6"/>
<evidence type="ECO:0000313" key="1">
    <source>
        <dbReference type="EMBL" id="EHK55582.1"/>
    </source>
</evidence>
<dbReference type="PROSITE" id="PS51318">
    <property type="entry name" value="TAT"/>
    <property type="match status" value="1"/>
</dbReference>
<evidence type="ECO:0000313" key="2">
    <source>
        <dbReference type="Proteomes" id="UP000003250"/>
    </source>
</evidence>
<dbReference type="Proteomes" id="UP000003250">
    <property type="component" value="Unassembled WGS sequence"/>
</dbReference>
<reference evidence="1 2" key="1">
    <citation type="journal article" date="2012" name="J. Bacteriol.">
        <title>Draft Genome Sequence of Mesorhizobium alhagi CCNWXJ12-2T, a Novel Salt-Resistant Species Isolated from the Desert of Northwestern China.</title>
        <authorList>
            <person name="Zhou M."/>
            <person name="Chen W."/>
            <person name="Chen H."/>
            <person name="Wei G."/>
        </authorList>
    </citation>
    <scope>NUCLEOTIDE SEQUENCE [LARGE SCALE GENOMIC DNA]</scope>
    <source>
        <strain evidence="1 2">CCNWXJ12-2</strain>
    </source>
</reference>
<keyword evidence="2" id="KW-1185">Reference proteome</keyword>
<gene>
    <name evidence="1" type="ORF">MAXJ12_19478</name>
</gene>
<dbReference type="OrthoDB" id="980024at2"/>
<dbReference type="SUPFAM" id="SSF53474">
    <property type="entry name" value="alpha/beta-Hydrolases"/>
    <property type="match status" value="1"/>
</dbReference>
<dbReference type="InterPro" id="IPR029058">
    <property type="entry name" value="AB_hydrolase_fold"/>
</dbReference>
<dbReference type="RefSeq" id="WP_008837509.1">
    <property type="nucleotide sequence ID" value="NZ_AHAM01000159.1"/>
</dbReference>
<name>H0HUN6_9HYPH</name>
<accession>H0HUN6</accession>
<dbReference type="Gene3D" id="3.40.50.1820">
    <property type="entry name" value="alpha/beta hydrolase"/>
    <property type="match status" value="1"/>
</dbReference>
<organism evidence="1 2">
    <name type="scientific">Mesorhizobium alhagi CCNWXJ12-2</name>
    <dbReference type="NCBI Taxonomy" id="1107882"/>
    <lineage>
        <taxon>Bacteria</taxon>
        <taxon>Pseudomonadati</taxon>
        <taxon>Pseudomonadota</taxon>
        <taxon>Alphaproteobacteria</taxon>
        <taxon>Hyphomicrobiales</taxon>
        <taxon>Phyllobacteriaceae</taxon>
        <taxon>Allomesorhizobium</taxon>
    </lineage>
</organism>
<dbReference type="EMBL" id="AHAM01000159">
    <property type="protein sequence ID" value="EHK55582.1"/>
    <property type="molecule type" value="Genomic_DNA"/>
</dbReference>
<dbReference type="InterPro" id="IPR006311">
    <property type="entry name" value="TAT_signal"/>
</dbReference>